<proteinExistence type="predicted"/>
<sequence>MGNDGGSIPKRRELVKNAARTPTVSELKATILESLGHAWSHCALSDAPLEMETAVSDAAGRLYNYEAVLKHLMPSEEATDATTASATIRSLRDIVKLKFLNRGGKWICPVSLKELGPATRSVYIVPCGHAFAEVAITEIKEDLCPECSEPFERENIITILPSTEKEIERLVRRMEDLKSKGLCHSLKKDKSEKKKKRKGGDISQENGGKADEGNVTNGNKKAKKDDSRISGINNPMAASLTARVLAEQDEKNKTRQLAQAGSAGR</sequence>
<dbReference type="Proteomes" id="UP001148737">
    <property type="component" value="Unassembled WGS sequence"/>
</dbReference>
<gene>
    <name evidence="1" type="ORF">NLG97_g365</name>
</gene>
<comment type="caution">
    <text evidence="1">The sequence shown here is derived from an EMBL/GenBank/DDBJ whole genome shotgun (WGS) entry which is preliminary data.</text>
</comment>
<reference evidence="1" key="1">
    <citation type="submission" date="2022-07" db="EMBL/GenBank/DDBJ databases">
        <title>Genome Sequence of Lecanicillium saksenae.</title>
        <authorList>
            <person name="Buettner E."/>
        </authorList>
    </citation>
    <scope>NUCLEOTIDE SEQUENCE</scope>
    <source>
        <strain evidence="1">VT-O1</strain>
    </source>
</reference>
<evidence type="ECO:0000313" key="2">
    <source>
        <dbReference type="Proteomes" id="UP001148737"/>
    </source>
</evidence>
<organism evidence="1 2">
    <name type="scientific">Lecanicillium saksenae</name>
    <dbReference type="NCBI Taxonomy" id="468837"/>
    <lineage>
        <taxon>Eukaryota</taxon>
        <taxon>Fungi</taxon>
        <taxon>Dikarya</taxon>
        <taxon>Ascomycota</taxon>
        <taxon>Pezizomycotina</taxon>
        <taxon>Sordariomycetes</taxon>
        <taxon>Hypocreomycetidae</taxon>
        <taxon>Hypocreales</taxon>
        <taxon>Cordycipitaceae</taxon>
        <taxon>Lecanicillium</taxon>
    </lineage>
</organism>
<evidence type="ECO:0000313" key="1">
    <source>
        <dbReference type="EMBL" id="KAJ3499378.1"/>
    </source>
</evidence>
<dbReference type="EMBL" id="JANAKD010000012">
    <property type="protein sequence ID" value="KAJ3499378.1"/>
    <property type="molecule type" value="Genomic_DNA"/>
</dbReference>
<keyword evidence="2" id="KW-1185">Reference proteome</keyword>
<name>A0ACC1RA68_9HYPO</name>
<accession>A0ACC1RA68</accession>
<protein>
    <submittedName>
        <fullName evidence="1">Uncharacterized protein</fullName>
    </submittedName>
</protein>